<dbReference type="AlphaFoldDB" id="A0A6J6S405"/>
<evidence type="ECO:0000313" key="2">
    <source>
        <dbReference type="EMBL" id="CAB4729432.1"/>
    </source>
</evidence>
<dbReference type="EMBL" id="CAEZYL010000087">
    <property type="protein sequence ID" value="CAB4729432.1"/>
    <property type="molecule type" value="Genomic_DNA"/>
</dbReference>
<name>A0A6J6S405_9ZZZZ</name>
<gene>
    <name evidence="1" type="ORF">UFOPK1380_01074</name>
    <name evidence="2" type="ORF">UFOPK2689_01082</name>
</gene>
<sequence length="141" mass="15721">MRTRIISASPLCAVLITSTRSRLNMKQNFRAMNLWSVASAHLFAGTQPLWCIAHSAQASVLVDIFRHTHLLLHSTKLASTTSSAERIIPAAEIRFISRVTQVQECMHAHLSKVALPKSRWMDSDKNSPMMAADSLLIRTLV</sequence>
<evidence type="ECO:0000313" key="1">
    <source>
        <dbReference type="EMBL" id="CAB4541549.1"/>
    </source>
</evidence>
<protein>
    <submittedName>
        <fullName evidence="2">Unannotated protein</fullName>
    </submittedName>
</protein>
<reference evidence="2" key="1">
    <citation type="submission" date="2020-05" db="EMBL/GenBank/DDBJ databases">
        <authorList>
            <person name="Chiriac C."/>
            <person name="Salcher M."/>
            <person name="Ghai R."/>
            <person name="Kavagutti S V."/>
        </authorList>
    </citation>
    <scope>NUCLEOTIDE SEQUENCE</scope>
</reference>
<organism evidence="2">
    <name type="scientific">freshwater metagenome</name>
    <dbReference type="NCBI Taxonomy" id="449393"/>
    <lineage>
        <taxon>unclassified sequences</taxon>
        <taxon>metagenomes</taxon>
        <taxon>ecological metagenomes</taxon>
    </lineage>
</organism>
<accession>A0A6J6S405</accession>
<dbReference type="EMBL" id="CAEZSC010000080">
    <property type="protein sequence ID" value="CAB4541549.1"/>
    <property type="molecule type" value="Genomic_DNA"/>
</dbReference>
<proteinExistence type="predicted"/>